<organism evidence="1 2">
    <name type="scientific">Nitrobacter hamburgensis (strain DSM 10229 / NCIMB 13809 / X14)</name>
    <dbReference type="NCBI Taxonomy" id="323097"/>
    <lineage>
        <taxon>Bacteria</taxon>
        <taxon>Pseudomonadati</taxon>
        <taxon>Pseudomonadota</taxon>
        <taxon>Alphaproteobacteria</taxon>
        <taxon>Hyphomicrobiales</taxon>
        <taxon>Nitrobacteraceae</taxon>
        <taxon>Nitrobacter</taxon>
    </lineage>
</organism>
<dbReference type="STRING" id="323097.Nham_0812"/>
<dbReference type="KEGG" id="nha:Nham_0812"/>
<proteinExistence type="predicted"/>
<dbReference type="EMBL" id="CP000319">
    <property type="protein sequence ID" value="ABE61688.1"/>
    <property type="molecule type" value="Genomic_DNA"/>
</dbReference>
<dbReference type="RefSeq" id="WP_011509389.1">
    <property type="nucleotide sequence ID" value="NC_007964.1"/>
</dbReference>
<evidence type="ECO:0000313" key="2">
    <source>
        <dbReference type="Proteomes" id="UP000001953"/>
    </source>
</evidence>
<reference evidence="1 2" key="1">
    <citation type="submission" date="2006-03" db="EMBL/GenBank/DDBJ databases">
        <title>Complete sequence of chromosome of Nitrobacter hamburgensis X14.</title>
        <authorList>
            <consortium name="US DOE Joint Genome Institute"/>
            <person name="Copeland A."/>
            <person name="Lucas S."/>
            <person name="Lapidus A."/>
            <person name="Barry K."/>
            <person name="Detter J.C."/>
            <person name="Glavina del Rio T."/>
            <person name="Hammon N."/>
            <person name="Israni S."/>
            <person name="Dalin E."/>
            <person name="Tice H."/>
            <person name="Pitluck S."/>
            <person name="Chain P."/>
            <person name="Malfatti S."/>
            <person name="Shin M."/>
            <person name="Vergez L."/>
            <person name="Schmutz J."/>
            <person name="Larimer F."/>
            <person name="Land M."/>
            <person name="Hauser L."/>
            <person name="Kyrpides N."/>
            <person name="Ivanova N."/>
            <person name="Ward B."/>
            <person name="Arp D."/>
            <person name="Klotz M."/>
            <person name="Stein L."/>
            <person name="O'Mullan G."/>
            <person name="Starkenburg S."/>
            <person name="Sayavedra L."/>
            <person name="Poret-Peterson A.T."/>
            <person name="Gentry M.E."/>
            <person name="Bruce D."/>
            <person name="Richardson P."/>
        </authorList>
    </citation>
    <scope>NUCLEOTIDE SEQUENCE [LARGE SCALE GENOMIC DNA]</scope>
    <source>
        <strain evidence="2">DSM 10229 / NCIMB 13809 / X14</strain>
    </source>
</reference>
<dbReference type="Proteomes" id="UP000001953">
    <property type="component" value="Chromosome"/>
</dbReference>
<protein>
    <submittedName>
        <fullName evidence="1">Uncharacterized protein</fullName>
    </submittedName>
</protein>
<dbReference type="OrthoDB" id="8240293at2"/>
<evidence type="ECO:0000313" key="1">
    <source>
        <dbReference type="EMBL" id="ABE61688.1"/>
    </source>
</evidence>
<dbReference type="AlphaFoldDB" id="Q1QQ09"/>
<keyword evidence="2" id="KW-1185">Reference proteome</keyword>
<name>Q1QQ09_NITHX</name>
<gene>
    <name evidence="1" type="ordered locus">Nham_0812</name>
</gene>
<sequence length="83" mass="9084">MTGALSVLFSANGLPDLPIILVEPHRNREGVWRIKFCYADGEPLSMSSIQASALACDLHQMGETQLADEIDDAVKSAKRYCSM</sequence>
<dbReference type="HOGENOM" id="CLU_2539114_0_0_5"/>
<accession>Q1QQ09</accession>